<feature type="transmembrane region" description="Helical" evidence="5">
    <location>
        <begin position="299"/>
        <end position="317"/>
    </location>
</feature>
<evidence type="ECO:0000256" key="2">
    <source>
        <dbReference type="ARBA" id="ARBA00022692"/>
    </source>
</evidence>
<proteinExistence type="predicted"/>
<dbReference type="GO" id="GO:0016020">
    <property type="term" value="C:membrane"/>
    <property type="evidence" value="ECO:0007669"/>
    <property type="project" value="UniProtKB-SubCell"/>
</dbReference>
<evidence type="ECO:0000313" key="6">
    <source>
        <dbReference type="EMBL" id="KAF7556739.1"/>
    </source>
</evidence>
<accession>A0A9P5LKC3</accession>
<gene>
    <name evidence="6" type="ORF">G7Z17_g1252</name>
</gene>
<comment type="subcellular location">
    <subcellularLocation>
        <location evidence="1">Membrane</location>
        <topology evidence="1">Multi-pass membrane protein</topology>
    </subcellularLocation>
</comment>
<feature type="transmembrane region" description="Helical" evidence="5">
    <location>
        <begin position="228"/>
        <end position="250"/>
    </location>
</feature>
<dbReference type="Gene3D" id="1.20.1250.20">
    <property type="entry name" value="MFS general substrate transporter like domains"/>
    <property type="match status" value="3"/>
</dbReference>
<keyword evidence="3 5" id="KW-1133">Transmembrane helix</keyword>
<dbReference type="Pfam" id="PF00083">
    <property type="entry name" value="Sugar_tr"/>
    <property type="match status" value="2"/>
</dbReference>
<keyword evidence="2 5" id="KW-0812">Transmembrane</keyword>
<evidence type="ECO:0000313" key="7">
    <source>
        <dbReference type="Proteomes" id="UP000722485"/>
    </source>
</evidence>
<dbReference type="Proteomes" id="UP000722485">
    <property type="component" value="Unassembled WGS sequence"/>
</dbReference>
<feature type="transmembrane region" description="Helical" evidence="5">
    <location>
        <begin position="12"/>
        <end position="33"/>
    </location>
</feature>
<dbReference type="InterPro" id="IPR050360">
    <property type="entry name" value="MFS_Sugar_Transporters"/>
</dbReference>
<dbReference type="GO" id="GO:0005351">
    <property type="term" value="F:carbohydrate:proton symporter activity"/>
    <property type="evidence" value="ECO:0007669"/>
    <property type="project" value="TreeGrafter"/>
</dbReference>
<evidence type="ECO:0000256" key="4">
    <source>
        <dbReference type="ARBA" id="ARBA00023136"/>
    </source>
</evidence>
<sequence>MARAAMGPTASYALILVVAMLNICVLSYDAVMINNLNVVTPYIEHFNLTSDLIGLNAAIVAVGSIFGAPIVGYVVDRWGRKFIVGRLFIGIATIINGSIAPTWVMELAPQKYRALFTDSVLVSVPVTSILATCIILGIFDKQSDWAWRGIVLGIEILARLHAKGDRQDAIIILETEEILKNIEKEKEEGGWKDLVSPAPNLRRFSIAVLTTIFYQLVGGNMILVGRRIALIAGTAATVVLFGIFSGLSYLTEVHEGNTAYPIAAIVVVALFLFAVSSSWMILAYTYPPEVLKYSQRAKGVVTAQAIGFLFSFLNLYTAPLAIEKISWKFYAINGGWNLAILAIIIWLFVETKGKTLEEVDEIFEGTEGIPTTGISISDRGSNDLEQAKKVETGSMTKRKVSQTLSRD</sequence>
<dbReference type="PANTHER" id="PTHR48022">
    <property type="entry name" value="PLASTIDIC GLUCOSE TRANSPORTER 4"/>
    <property type="match status" value="1"/>
</dbReference>
<comment type="caution">
    <text evidence="6">The sequence shown here is derived from an EMBL/GenBank/DDBJ whole genome shotgun (WGS) entry which is preliminary data.</text>
</comment>
<evidence type="ECO:0008006" key="8">
    <source>
        <dbReference type="Google" id="ProtNLM"/>
    </source>
</evidence>
<feature type="transmembrane region" description="Helical" evidence="5">
    <location>
        <begin position="53"/>
        <end position="75"/>
    </location>
</feature>
<dbReference type="InterPro" id="IPR036259">
    <property type="entry name" value="MFS_trans_sf"/>
</dbReference>
<dbReference type="InterPro" id="IPR005828">
    <property type="entry name" value="MFS_sugar_transport-like"/>
</dbReference>
<feature type="transmembrane region" description="Helical" evidence="5">
    <location>
        <begin position="329"/>
        <end position="349"/>
    </location>
</feature>
<organism evidence="6 7">
    <name type="scientific">Cylindrodendrum hubeiense</name>
    <dbReference type="NCBI Taxonomy" id="595255"/>
    <lineage>
        <taxon>Eukaryota</taxon>
        <taxon>Fungi</taxon>
        <taxon>Dikarya</taxon>
        <taxon>Ascomycota</taxon>
        <taxon>Pezizomycotina</taxon>
        <taxon>Sordariomycetes</taxon>
        <taxon>Hypocreomycetidae</taxon>
        <taxon>Hypocreales</taxon>
        <taxon>Nectriaceae</taxon>
        <taxon>Cylindrodendrum</taxon>
    </lineage>
</organism>
<dbReference type="OrthoDB" id="4540492at2759"/>
<feature type="transmembrane region" description="Helical" evidence="5">
    <location>
        <begin position="262"/>
        <end position="287"/>
    </location>
</feature>
<dbReference type="AlphaFoldDB" id="A0A9P5LKC3"/>
<keyword evidence="4 5" id="KW-0472">Membrane</keyword>
<evidence type="ECO:0000256" key="3">
    <source>
        <dbReference type="ARBA" id="ARBA00022989"/>
    </source>
</evidence>
<dbReference type="SUPFAM" id="SSF103473">
    <property type="entry name" value="MFS general substrate transporter"/>
    <property type="match status" value="1"/>
</dbReference>
<dbReference type="EMBL" id="JAANBB010000010">
    <property type="protein sequence ID" value="KAF7556739.1"/>
    <property type="molecule type" value="Genomic_DNA"/>
</dbReference>
<name>A0A9P5LKC3_9HYPO</name>
<feature type="transmembrane region" description="Helical" evidence="5">
    <location>
        <begin position="87"/>
        <end position="108"/>
    </location>
</feature>
<reference evidence="6" key="1">
    <citation type="submission" date="2020-03" db="EMBL/GenBank/DDBJ databases">
        <title>Draft Genome Sequence of Cylindrodendrum hubeiense.</title>
        <authorList>
            <person name="Buettner E."/>
            <person name="Kellner H."/>
        </authorList>
    </citation>
    <scope>NUCLEOTIDE SEQUENCE</scope>
    <source>
        <strain evidence="6">IHI 201604</strain>
    </source>
</reference>
<dbReference type="PANTHER" id="PTHR48022:SF79">
    <property type="entry name" value="LACTOSE PERMEASE, PUTATIVE (AFU_ORTHOLOGUE AFUA_6G01860)-RELATED"/>
    <property type="match status" value="1"/>
</dbReference>
<protein>
    <recommendedName>
        <fullName evidence="8">Major facilitator superfamily (MFS) profile domain-containing protein</fullName>
    </recommendedName>
</protein>
<feature type="transmembrane region" description="Helical" evidence="5">
    <location>
        <begin position="120"/>
        <end position="139"/>
    </location>
</feature>
<evidence type="ECO:0000256" key="5">
    <source>
        <dbReference type="SAM" id="Phobius"/>
    </source>
</evidence>
<evidence type="ECO:0000256" key="1">
    <source>
        <dbReference type="ARBA" id="ARBA00004141"/>
    </source>
</evidence>
<keyword evidence="7" id="KW-1185">Reference proteome</keyword>